<accession>A0A4U5LVW5</accession>
<sequence>MSRRSGLKFIRVGLPFFSIVFGGAFGLHYFQQVRYDFRKTRQIDENLDVLRDDLKESGLKVRKDVSIDSVYKEVVELDTENWENIRGPREFEDLTNYERIKQQQKKTNASARRQKAQTSEESNLL</sequence>
<dbReference type="STRING" id="34508.A0A4U5LVW5"/>
<comment type="similarity">
    <text evidence="2">Belongs to the COX16 family.</text>
</comment>
<keyword evidence="12" id="KW-1185">Reference proteome</keyword>
<evidence type="ECO:0000256" key="7">
    <source>
        <dbReference type="ARBA" id="ARBA00023128"/>
    </source>
</evidence>
<dbReference type="Pfam" id="PF14138">
    <property type="entry name" value="COX16"/>
    <property type="match status" value="1"/>
</dbReference>
<gene>
    <name evidence="11" type="ORF">L596_027571</name>
</gene>
<protein>
    <recommendedName>
        <fullName evidence="3">Cytochrome c oxidase assembly protein COX16 homolog, mitochondrial</fullName>
    </recommendedName>
</protein>
<evidence type="ECO:0000313" key="11">
    <source>
        <dbReference type="EMBL" id="TKR60306.1"/>
    </source>
</evidence>
<evidence type="ECO:0000256" key="2">
    <source>
        <dbReference type="ARBA" id="ARBA00008370"/>
    </source>
</evidence>
<dbReference type="InterPro" id="IPR020164">
    <property type="entry name" value="Cyt_c_Oxase_assmbl_COX16"/>
</dbReference>
<evidence type="ECO:0000256" key="6">
    <source>
        <dbReference type="ARBA" id="ARBA00022989"/>
    </source>
</evidence>
<evidence type="ECO:0000256" key="1">
    <source>
        <dbReference type="ARBA" id="ARBA00004434"/>
    </source>
</evidence>
<comment type="subcellular location">
    <subcellularLocation>
        <location evidence="1">Mitochondrion inner membrane</location>
        <topology evidence="1">Single-pass membrane protein</topology>
    </subcellularLocation>
</comment>
<keyword evidence="4 10" id="KW-0812">Transmembrane</keyword>
<dbReference type="OrthoDB" id="1733656at2759"/>
<keyword evidence="7" id="KW-0496">Mitochondrion</keyword>
<dbReference type="PANTHER" id="PTHR17130:SF14">
    <property type="entry name" value="CYTOCHROME C OXIDASE ASSEMBLY PROTEIN COX16 HOMOLOG, MITOCHONDRIAL"/>
    <property type="match status" value="1"/>
</dbReference>
<evidence type="ECO:0000313" key="12">
    <source>
        <dbReference type="Proteomes" id="UP000298663"/>
    </source>
</evidence>
<name>A0A4U5LVW5_STECR</name>
<keyword evidence="6 10" id="KW-1133">Transmembrane helix</keyword>
<evidence type="ECO:0000256" key="10">
    <source>
        <dbReference type="SAM" id="Phobius"/>
    </source>
</evidence>
<dbReference type="GO" id="GO:0033617">
    <property type="term" value="P:mitochondrial respiratory chain complex IV assembly"/>
    <property type="evidence" value="ECO:0007669"/>
    <property type="project" value="TreeGrafter"/>
</dbReference>
<dbReference type="PANTHER" id="PTHR17130">
    <property type="entry name" value="MITOCHONDRIAL OUTER MEMBRANE PROTEIN 25"/>
    <property type="match status" value="1"/>
</dbReference>
<keyword evidence="5" id="KW-0999">Mitochondrion inner membrane</keyword>
<proteinExistence type="inferred from homology"/>
<dbReference type="Proteomes" id="UP000298663">
    <property type="component" value="Unassembled WGS sequence"/>
</dbReference>
<dbReference type="EMBL" id="AZBU02000011">
    <property type="protein sequence ID" value="TKR60306.1"/>
    <property type="molecule type" value="Genomic_DNA"/>
</dbReference>
<evidence type="ECO:0000256" key="9">
    <source>
        <dbReference type="SAM" id="MobiDB-lite"/>
    </source>
</evidence>
<evidence type="ECO:0000256" key="8">
    <source>
        <dbReference type="ARBA" id="ARBA00023136"/>
    </source>
</evidence>
<reference evidence="11 12" key="2">
    <citation type="journal article" date="2019" name="G3 (Bethesda)">
        <title>Hybrid Assembly of the Genome of the Entomopathogenic Nematode Steinernema carpocapsae Identifies the X-Chromosome.</title>
        <authorList>
            <person name="Serra L."/>
            <person name="Macchietto M."/>
            <person name="Macias-Munoz A."/>
            <person name="McGill C.J."/>
            <person name="Rodriguez I.M."/>
            <person name="Rodriguez B."/>
            <person name="Murad R."/>
            <person name="Mortazavi A."/>
        </authorList>
    </citation>
    <scope>NUCLEOTIDE SEQUENCE [LARGE SCALE GENOMIC DNA]</scope>
    <source>
        <strain evidence="11 12">ALL</strain>
    </source>
</reference>
<feature type="transmembrane region" description="Helical" evidence="10">
    <location>
        <begin position="12"/>
        <end position="30"/>
    </location>
</feature>
<comment type="caution">
    <text evidence="11">The sequence shown here is derived from an EMBL/GenBank/DDBJ whole genome shotgun (WGS) entry which is preliminary data.</text>
</comment>
<dbReference type="AlphaFoldDB" id="A0A4U5LVW5"/>
<evidence type="ECO:0000256" key="3">
    <source>
        <dbReference type="ARBA" id="ARBA00021814"/>
    </source>
</evidence>
<feature type="compositionally biased region" description="Polar residues" evidence="9">
    <location>
        <begin position="105"/>
        <end position="125"/>
    </location>
</feature>
<reference evidence="11 12" key="1">
    <citation type="journal article" date="2015" name="Genome Biol.">
        <title>Comparative genomics of Steinernema reveals deeply conserved gene regulatory networks.</title>
        <authorList>
            <person name="Dillman A.R."/>
            <person name="Macchietto M."/>
            <person name="Porter C.F."/>
            <person name="Rogers A."/>
            <person name="Williams B."/>
            <person name="Antoshechkin I."/>
            <person name="Lee M.M."/>
            <person name="Goodwin Z."/>
            <person name="Lu X."/>
            <person name="Lewis E.E."/>
            <person name="Goodrich-Blair H."/>
            <person name="Stock S.P."/>
            <person name="Adams B.J."/>
            <person name="Sternberg P.W."/>
            <person name="Mortazavi A."/>
        </authorList>
    </citation>
    <scope>NUCLEOTIDE SEQUENCE [LARGE SCALE GENOMIC DNA]</scope>
    <source>
        <strain evidence="11 12">ALL</strain>
    </source>
</reference>
<feature type="region of interest" description="Disordered" evidence="9">
    <location>
        <begin position="96"/>
        <end position="125"/>
    </location>
</feature>
<keyword evidence="8 10" id="KW-0472">Membrane</keyword>
<dbReference type="GO" id="GO:0005743">
    <property type="term" value="C:mitochondrial inner membrane"/>
    <property type="evidence" value="ECO:0007669"/>
    <property type="project" value="UniProtKB-SubCell"/>
</dbReference>
<evidence type="ECO:0000256" key="4">
    <source>
        <dbReference type="ARBA" id="ARBA00022692"/>
    </source>
</evidence>
<evidence type="ECO:0000256" key="5">
    <source>
        <dbReference type="ARBA" id="ARBA00022792"/>
    </source>
</evidence>
<organism evidence="11 12">
    <name type="scientific">Steinernema carpocapsae</name>
    <name type="common">Entomopathogenic nematode</name>
    <dbReference type="NCBI Taxonomy" id="34508"/>
    <lineage>
        <taxon>Eukaryota</taxon>
        <taxon>Metazoa</taxon>
        <taxon>Ecdysozoa</taxon>
        <taxon>Nematoda</taxon>
        <taxon>Chromadorea</taxon>
        <taxon>Rhabditida</taxon>
        <taxon>Tylenchina</taxon>
        <taxon>Panagrolaimomorpha</taxon>
        <taxon>Strongyloidoidea</taxon>
        <taxon>Steinernematidae</taxon>
        <taxon>Steinernema</taxon>
    </lineage>
</organism>